<proteinExistence type="inferred from homology"/>
<dbReference type="STRING" id="50429.A0A2B4SCE1"/>
<dbReference type="GO" id="GO:0009897">
    <property type="term" value="C:external side of plasma membrane"/>
    <property type="evidence" value="ECO:0007669"/>
    <property type="project" value="TreeGrafter"/>
</dbReference>
<evidence type="ECO:0000313" key="8">
    <source>
        <dbReference type="Proteomes" id="UP000225706"/>
    </source>
</evidence>
<dbReference type="OrthoDB" id="5982264at2759"/>
<evidence type="ECO:0000256" key="3">
    <source>
        <dbReference type="ARBA" id="ARBA00023157"/>
    </source>
</evidence>
<evidence type="ECO:0000256" key="4">
    <source>
        <dbReference type="SAM" id="Phobius"/>
    </source>
</evidence>
<feature type="domain" description="Folate receptor-like" evidence="6">
    <location>
        <begin position="32"/>
        <end position="141"/>
    </location>
</feature>
<keyword evidence="8" id="KW-1185">Reference proteome</keyword>
<evidence type="ECO:0000259" key="6">
    <source>
        <dbReference type="Pfam" id="PF03024"/>
    </source>
</evidence>
<feature type="transmembrane region" description="Helical" evidence="4">
    <location>
        <begin position="164"/>
        <end position="181"/>
    </location>
</feature>
<dbReference type="InterPro" id="IPR004269">
    <property type="entry name" value="Folate_rcpt"/>
</dbReference>
<dbReference type="EMBL" id="LSMT01000119">
    <property type="protein sequence ID" value="PFX26713.1"/>
    <property type="molecule type" value="Genomic_DNA"/>
</dbReference>
<keyword evidence="4" id="KW-0812">Transmembrane</keyword>
<evidence type="ECO:0000313" key="7">
    <source>
        <dbReference type="EMBL" id="PFX26713.1"/>
    </source>
</evidence>
<evidence type="ECO:0000256" key="5">
    <source>
        <dbReference type="SAM" id="SignalP"/>
    </source>
</evidence>
<dbReference type="GO" id="GO:0038023">
    <property type="term" value="F:signaling receptor activity"/>
    <property type="evidence" value="ECO:0007669"/>
    <property type="project" value="TreeGrafter"/>
</dbReference>
<keyword evidence="4" id="KW-1133">Transmembrane helix</keyword>
<gene>
    <name evidence="7" type="ORF">AWC38_SpisGene8599</name>
</gene>
<evidence type="ECO:0000256" key="2">
    <source>
        <dbReference type="ARBA" id="ARBA00022729"/>
    </source>
</evidence>
<dbReference type="Proteomes" id="UP000225706">
    <property type="component" value="Unassembled WGS sequence"/>
</dbReference>
<dbReference type="InterPro" id="IPR018143">
    <property type="entry name" value="Folate_rcpt-like"/>
</dbReference>
<comment type="similarity">
    <text evidence="1">Belongs to the folate receptor family.</text>
</comment>
<evidence type="ECO:0000256" key="1">
    <source>
        <dbReference type="ARBA" id="ARBA00007932"/>
    </source>
</evidence>
<dbReference type="PANTHER" id="PTHR10517:SF28">
    <property type="entry name" value="COILIN"/>
    <property type="match status" value="1"/>
</dbReference>
<dbReference type="Pfam" id="PF03024">
    <property type="entry name" value="Folate_rec"/>
    <property type="match status" value="1"/>
</dbReference>
<feature type="signal peptide" evidence="5">
    <location>
        <begin position="1"/>
        <end position="21"/>
    </location>
</feature>
<protein>
    <recommendedName>
        <fullName evidence="6">Folate receptor-like domain-containing protein</fullName>
    </recommendedName>
</protein>
<accession>A0A2B4SCE1</accession>
<dbReference type="PANTHER" id="PTHR10517">
    <property type="entry name" value="FOLATE RECEPTOR"/>
    <property type="match status" value="1"/>
</dbReference>
<comment type="caution">
    <text evidence="7">The sequence shown here is derived from an EMBL/GenBank/DDBJ whole genome shotgun (WGS) entry which is preliminary data.</text>
</comment>
<keyword evidence="4" id="KW-0472">Membrane</keyword>
<keyword evidence="2 5" id="KW-0732">Signal</keyword>
<keyword evidence="3" id="KW-1015">Disulfide bond</keyword>
<name>A0A2B4SCE1_STYPI</name>
<dbReference type="AlphaFoldDB" id="A0A2B4SCE1"/>
<sequence>MAKSLQLFLLITGFLVGFLLAECFAQRQICSYYGSERKPKEAYSLSNCTWYRESSCCTRTEVTSSFLGMPHLATSSDDCRNRMNYMMCYFCSPDQYKWLKEGKVHICKSFCDDILTHCKDAKYDGTSIGSMYSSGKDFCEAQFFQVGDKDCFEFDEEIFANGSLYPAFSNFAMVLVILNLMKNLLWT</sequence>
<feature type="chain" id="PRO_5012767128" description="Folate receptor-like domain-containing protein" evidence="5">
    <location>
        <begin position="22"/>
        <end position="187"/>
    </location>
</feature>
<reference evidence="8" key="1">
    <citation type="journal article" date="2017" name="bioRxiv">
        <title>Comparative analysis of the genomes of Stylophora pistillata and Acropora digitifera provides evidence for extensive differences between species of corals.</title>
        <authorList>
            <person name="Voolstra C.R."/>
            <person name="Li Y."/>
            <person name="Liew Y.J."/>
            <person name="Baumgarten S."/>
            <person name="Zoccola D."/>
            <person name="Flot J.-F."/>
            <person name="Tambutte S."/>
            <person name="Allemand D."/>
            <person name="Aranda M."/>
        </authorList>
    </citation>
    <scope>NUCLEOTIDE SEQUENCE [LARGE SCALE GENOMIC DNA]</scope>
</reference>
<organism evidence="7 8">
    <name type="scientific">Stylophora pistillata</name>
    <name type="common">Smooth cauliflower coral</name>
    <dbReference type="NCBI Taxonomy" id="50429"/>
    <lineage>
        <taxon>Eukaryota</taxon>
        <taxon>Metazoa</taxon>
        <taxon>Cnidaria</taxon>
        <taxon>Anthozoa</taxon>
        <taxon>Hexacorallia</taxon>
        <taxon>Scleractinia</taxon>
        <taxon>Astrocoeniina</taxon>
        <taxon>Pocilloporidae</taxon>
        <taxon>Stylophora</taxon>
    </lineage>
</organism>